<reference evidence="6 7" key="1">
    <citation type="submission" date="2018-06" db="EMBL/GenBank/DDBJ databases">
        <title>Genomic Encyclopedia of Type Strains, Phase IV (KMG-IV): sequencing the most valuable type-strain genomes for metagenomic binning, comparative biology and taxonomic classification.</title>
        <authorList>
            <person name="Goeker M."/>
        </authorList>
    </citation>
    <scope>NUCLEOTIDE SEQUENCE [LARGE SCALE GENOMIC DNA]</scope>
    <source>
        <strain evidence="6 7">DSM 25532</strain>
    </source>
</reference>
<dbReference type="PROSITE" id="PS00041">
    <property type="entry name" value="HTH_ARAC_FAMILY_1"/>
    <property type="match status" value="1"/>
</dbReference>
<comment type="caution">
    <text evidence="6">The sequence shown here is derived from an EMBL/GenBank/DDBJ whole genome shotgun (WGS) entry which is preliminary data.</text>
</comment>
<keyword evidence="3" id="KW-0804">Transcription</keyword>
<evidence type="ECO:0000256" key="2">
    <source>
        <dbReference type="ARBA" id="ARBA00023125"/>
    </source>
</evidence>
<feature type="domain" description="PAC" evidence="5">
    <location>
        <begin position="94"/>
        <end position="149"/>
    </location>
</feature>
<dbReference type="SMART" id="SM00342">
    <property type="entry name" value="HTH_ARAC"/>
    <property type="match status" value="1"/>
</dbReference>
<keyword evidence="1" id="KW-0805">Transcription regulation</keyword>
<dbReference type="GO" id="GO:0003700">
    <property type="term" value="F:DNA-binding transcription factor activity"/>
    <property type="evidence" value="ECO:0007669"/>
    <property type="project" value="InterPro"/>
</dbReference>
<keyword evidence="7" id="KW-1185">Reference proteome</keyword>
<dbReference type="InterPro" id="IPR035965">
    <property type="entry name" value="PAS-like_dom_sf"/>
</dbReference>
<dbReference type="InterPro" id="IPR050204">
    <property type="entry name" value="AraC_XylS_family_regulators"/>
</dbReference>
<feature type="domain" description="HTH araC/xylS-type" evidence="4">
    <location>
        <begin position="151"/>
        <end position="249"/>
    </location>
</feature>
<dbReference type="PROSITE" id="PS01124">
    <property type="entry name" value="HTH_ARAC_FAMILY_2"/>
    <property type="match status" value="1"/>
</dbReference>
<dbReference type="Pfam" id="PF08448">
    <property type="entry name" value="PAS_4"/>
    <property type="match status" value="1"/>
</dbReference>
<evidence type="ECO:0000313" key="6">
    <source>
        <dbReference type="EMBL" id="RBP35652.1"/>
    </source>
</evidence>
<dbReference type="PROSITE" id="PS50113">
    <property type="entry name" value="PAC"/>
    <property type="match status" value="1"/>
</dbReference>
<dbReference type="Proteomes" id="UP000253426">
    <property type="component" value="Unassembled WGS sequence"/>
</dbReference>
<dbReference type="AlphaFoldDB" id="A0A366H192"/>
<evidence type="ECO:0000259" key="4">
    <source>
        <dbReference type="PROSITE" id="PS01124"/>
    </source>
</evidence>
<protein>
    <submittedName>
        <fullName evidence="6">AraC-like DNA-binding protein</fullName>
    </submittedName>
</protein>
<dbReference type="PANTHER" id="PTHR46796:SF13">
    <property type="entry name" value="HTH-TYPE TRANSCRIPTIONAL ACTIVATOR RHAS"/>
    <property type="match status" value="1"/>
</dbReference>
<dbReference type="InterPro" id="IPR000700">
    <property type="entry name" value="PAS-assoc_C"/>
</dbReference>
<dbReference type="InterPro" id="IPR009057">
    <property type="entry name" value="Homeodomain-like_sf"/>
</dbReference>
<dbReference type="EMBL" id="QNRR01000020">
    <property type="protein sequence ID" value="RBP35652.1"/>
    <property type="molecule type" value="Genomic_DNA"/>
</dbReference>
<proteinExistence type="predicted"/>
<keyword evidence="2 6" id="KW-0238">DNA-binding</keyword>
<dbReference type="GO" id="GO:0043565">
    <property type="term" value="F:sequence-specific DNA binding"/>
    <property type="evidence" value="ECO:0007669"/>
    <property type="project" value="InterPro"/>
</dbReference>
<evidence type="ECO:0000313" key="7">
    <source>
        <dbReference type="Proteomes" id="UP000253426"/>
    </source>
</evidence>
<name>A0A366H192_9BACT</name>
<sequence>MRTTATGLLGSLSTKGSLVVDARLVEQIADFMHDTAFFIKDASGRYLVVNQSLVERHGLEHKSQMLGRRPCDVCPGEYGRIPTEQDAHVLRTGRPITERLELFWRRPNVPVWGLTTKLPIRDGRGRVTGLIGISKDLTALVSPEEVPRAVAQALRHLESTFDQPVSPSTLAKRAGMSAGRFARIIKRIHGVSPMQLITKTRITAGSRLLLETDSSIAEVALACGFADHSAFTRSFRAVTGMSPSEHRRVAGTAWKPGRGHEDFDLLQKRHRLLS</sequence>
<dbReference type="InterPro" id="IPR013656">
    <property type="entry name" value="PAS_4"/>
</dbReference>
<evidence type="ECO:0000256" key="1">
    <source>
        <dbReference type="ARBA" id="ARBA00023015"/>
    </source>
</evidence>
<organism evidence="6 7">
    <name type="scientific">Roseimicrobium gellanilyticum</name>
    <dbReference type="NCBI Taxonomy" id="748857"/>
    <lineage>
        <taxon>Bacteria</taxon>
        <taxon>Pseudomonadati</taxon>
        <taxon>Verrucomicrobiota</taxon>
        <taxon>Verrucomicrobiia</taxon>
        <taxon>Verrucomicrobiales</taxon>
        <taxon>Verrucomicrobiaceae</taxon>
        <taxon>Roseimicrobium</taxon>
    </lineage>
</organism>
<evidence type="ECO:0000256" key="3">
    <source>
        <dbReference type="ARBA" id="ARBA00023163"/>
    </source>
</evidence>
<dbReference type="Gene3D" id="1.10.10.60">
    <property type="entry name" value="Homeodomain-like"/>
    <property type="match status" value="1"/>
</dbReference>
<dbReference type="Pfam" id="PF12833">
    <property type="entry name" value="HTH_18"/>
    <property type="match status" value="1"/>
</dbReference>
<dbReference type="RefSeq" id="WP_113962202.1">
    <property type="nucleotide sequence ID" value="NZ_QNRR01000020.1"/>
</dbReference>
<dbReference type="InterPro" id="IPR020449">
    <property type="entry name" value="Tscrpt_reg_AraC-type_HTH"/>
</dbReference>
<dbReference type="OrthoDB" id="9776408at2"/>
<dbReference type="SUPFAM" id="SSF55785">
    <property type="entry name" value="PYP-like sensor domain (PAS domain)"/>
    <property type="match status" value="1"/>
</dbReference>
<gene>
    <name evidence="6" type="ORF">DES53_12020</name>
</gene>
<evidence type="ECO:0000259" key="5">
    <source>
        <dbReference type="PROSITE" id="PS50113"/>
    </source>
</evidence>
<dbReference type="Gene3D" id="3.30.450.20">
    <property type="entry name" value="PAS domain"/>
    <property type="match status" value="1"/>
</dbReference>
<dbReference type="PANTHER" id="PTHR46796">
    <property type="entry name" value="HTH-TYPE TRANSCRIPTIONAL ACTIVATOR RHAS-RELATED"/>
    <property type="match status" value="1"/>
</dbReference>
<dbReference type="SUPFAM" id="SSF46689">
    <property type="entry name" value="Homeodomain-like"/>
    <property type="match status" value="2"/>
</dbReference>
<dbReference type="PRINTS" id="PR00032">
    <property type="entry name" value="HTHARAC"/>
</dbReference>
<dbReference type="InterPro" id="IPR018060">
    <property type="entry name" value="HTH_AraC"/>
</dbReference>
<accession>A0A366H192</accession>
<dbReference type="InterPro" id="IPR018062">
    <property type="entry name" value="HTH_AraC-typ_CS"/>
</dbReference>